<feature type="non-terminal residue" evidence="1">
    <location>
        <position position="67"/>
    </location>
</feature>
<evidence type="ECO:0000313" key="1">
    <source>
        <dbReference type="EMBL" id="KKL86296.1"/>
    </source>
</evidence>
<name>A0A0F9G773_9ZZZZ</name>
<reference evidence="1" key="1">
    <citation type="journal article" date="2015" name="Nature">
        <title>Complex archaea that bridge the gap between prokaryotes and eukaryotes.</title>
        <authorList>
            <person name="Spang A."/>
            <person name="Saw J.H."/>
            <person name="Jorgensen S.L."/>
            <person name="Zaremba-Niedzwiedzka K."/>
            <person name="Martijn J."/>
            <person name="Lind A.E."/>
            <person name="van Eijk R."/>
            <person name="Schleper C."/>
            <person name="Guy L."/>
            <person name="Ettema T.J."/>
        </authorList>
    </citation>
    <scope>NUCLEOTIDE SEQUENCE</scope>
</reference>
<protein>
    <submittedName>
        <fullName evidence="1">Uncharacterized protein</fullName>
    </submittedName>
</protein>
<comment type="caution">
    <text evidence="1">The sequence shown here is derived from an EMBL/GenBank/DDBJ whole genome shotgun (WGS) entry which is preliminary data.</text>
</comment>
<proteinExistence type="predicted"/>
<accession>A0A0F9G773</accession>
<dbReference type="EMBL" id="LAZR01021157">
    <property type="protein sequence ID" value="KKL86296.1"/>
    <property type="molecule type" value="Genomic_DNA"/>
</dbReference>
<gene>
    <name evidence="1" type="ORF">LCGC14_1946200</name>
</gene>
<dbReference type="AlphaFoldDB" id="A0A0F9G773"/>
<sequence length="67" mass="6946">MKRKFSKILGVGLTLALLISLLATAAPVSAVTQPSVTVAPSTISAVDVDYTISFRIDEQLATGTVPT</sequence>
<organism evidence="1">
    <name type="scientific">marine sediment metagenome</name>
    <dbReference type="NCBI Taxonomy" id="412755"/>
    <lineage>
        <taxon>unclassified sequences</taxon>
        <taxon>metagenomes</taxon>
        <taxon>ecological metagenomes</taxon>
    </lineage>
</organism>